<proteinExistence type="predicted"/>
<dbReference type="OrthoDB" id="2334691at2759"/>
<dbReference type="eggNOG" id="ENOG502RYZF">
    <property type="taxonomic scope" value="Eukaryota"/>
</dbReference>
<dbReference type="InterPro" id="IPR029058">
    <property type="entry name" value="AB_hydrolase_fold"/>
</dbReference>
<evidence type="ECO:0000313" key="2">
    <source>
        <dbReference type="Proteomes" id="UP000012174"/>
    </source>
</evidence>
<dbReference type="GO" id="GO:0016787">
    <property type="term" value="F:hydrolase activity"/>
    <property type="evidence" value="ECO:0007669"/>
    <property type="project" value="UniProtKB-KW"/>
</dbReference>
<dbReference type="Proteomes" id="UP000012174">
    <property type="component" value="Unassembled WGS sequence"/>
</dbReference>
<name>M7T0L8_EUTLA</name>
<dbReference type="SUPFAM" id="SSF53474">
    <property type="entry name" value="alpha/beta-Hydrolases"/>
    <property type="match status" value="1"/>
</dbReference>
<dbReference type="EMBL" id="KB707234">
    <property type="protein sequence ID" value="EMR63381.1"/>
    <property type="molecule type" value="Genomic_DNA"/>
</dbReference>
<sequence>MDKFLTTADVPPQFLKGAYLVGDIPLRALASDTRVSYTLYIPPKHYNPSPSATPDDGESTNKKLPLLIYVPGTKRHMTPMHSYLAPFADSTPCAVLAPLFPCYIEGPNDLESYTVLRSATLRYDLALLSILDEVAQYWPGIETSKVFMMGFSAGGQFAHRFLYLYPERVAAISIGSQSHTTALDKTKDWPVGIANVETLFSRAVNKELIRNVPIQLVIGSEDNRVEEEFWEWVDQMKTQGGDQETIWLTRMRRARDITFREFRAMLEENDIKTQLDVVEGVAHVGDAVQEHVLRFLQPLIRERVPSIE</sequence>
<dbReference type="Gene3D" id="3.40.50.1820">
    <property type="entry name" value="alpha/beta hydrolase"/>
    <property type="match status" value="1"/>
</dbReference>
<reference evidence="2" key="1">
    <citation type="journal article" date="2013" name="Genome Announc.">
        <title>Draft genome sequence of the grapevine dieback fungus Eutypa lata UCR-EL1.</title>
        <authorList>
            <person name="Blanco-Ulate B."/>
            <person name="Rolshausen P.E."/>
            <person name="Cantu D."/>
        </authorList>
    </citation>
    <scope>NUCLEOTIDE SEQUENCE [LARGE SCALE GENOMIC DNA]</scope>
    <source>
        <strain evidence="2">UCR-EL1</strain>
    </source>
</reference>
<keyword evidence="1" id="KW-0378">Hydrolase</keyword>
<evidence type="ECO:0000313" key="1">
    <source>
        <dbReference type="EMBL" id="EMR63381.1"/>
    </source>
</evidence>
<organism evidence="1 2">
    <name type="scientific">Eutypa lata (strain UCR-EL1)</name>
    <name type="common">Grapevine dieback disease fungus</name>
    <name type="synonym">Eutypa armeniacae</name>
    <dbReference type="NCBI Taxonomy" id="1287681"/>
    <lineage>
        <taxon>Eukaryota</taxon>
        <taxon>Fungi</taxon>
        <taxon>Dikarya</taxon>
        <taxon>Ascomycota</taxon>
        <taxon>Pezizomycotina</taxon>
        <taxon>Sordariomycetes</taxon>
        <taxon>Xylariomycetidae</taxon>
        <taxon>Xylariales</taxon>
        <taxon>Diatrypaceae</taxon>
        <taxon>Eutypa</taxon>
    </lineage>
</organism>
<dbReference type="KEGG" id="ela:UCREL1_9668"/>
<gene>
    <name evidence="1" type="ORF">UCREL1_9668</name>
</gene>
<dbReference type="AlphaFoldDB" id="M7T0L8"/>
<protein>
    <submittedName>
        <fullName evidence="1">Putative poly(Aspartic acid) hydrolase protein</fullName>
    </submittedName>
</protein>
<dbReference type="HOGENOM" id="CLU_060128_0_0_1"/>
<keyword evidence="2" id="KW-1185">Reference proteome</keyword>
<accession>M7T0L8</accession>